<feature type="domain" description="ATPase AAA-type core" evidence="4">
    <location>
        <begin position="5"/>
        <end position="54"/>
    </location>
</feature>
<feature type="region of interest" description="Disordered" evidence="3">
    <location>
        <begin position="102"/>
        <end position="140"/>
    </location>
</feature>
<keyword evidence="5" id="KW-0547">Nucleotide-binding</keyword>
<dbReference type="InterPro" id="IPR026082">
    <property type="entry name" value="ABCA"/>
</dbReference>
<dbReference type="GO" id="GO:0016887">
    <property type="term" value="F:ATP hydrolysis activity"/>
    <property type="evidence" value="ECO:0007669"/>
    <property type="project" value="InterPro"/>
</dbReference>
<dbReference type="SUPFAM" id="SSF52540">
    <property type="entry name" value="P-loop containing nucleoside triphosphate hydrolases"/>
    <property type="match status" value="1"/>
</dbReference>
<reference evidence="5" key="1">
    <citation type="submission" date="2014-03" db="EMBL/GenBank/DDBJ databases">
        <title>The sialotranscriptome of Amblyomma triste, Amblyomma parvum and Amblyomma cajennense ticks, uncovered by 454-based RNA-seq.</title>
        <authorList>
            <person name="Garcia G.R."/>
            <person name="Gardinassi L.G."/>
            <person name="Ribeiro J.M."/>
            <person name="Anatriello E."/>
            <person name="Ferreira B.R."/>
            <person name="Moreira H.N."/>
            <person name="Mafra C."/>
            <person name="Olegario M.M."/>
            <person name="Szabo P.J."/>
            <person name="Miranda-Santos I.K."/>
            <person name="Maruyama S.R."/>
        </authorList>
    </citation>
    <scope>NUCLEOTIDE SEQUENCE</scope>
    <source>
        <strain evidence="5">Uberlandia</strain>
        <tissue evidence="5">Salivary glands</tissue>
    </source>
</reference>
<organism evidence="5">
    <name type="scientific">Amblyomma cajennense</name>
    <name type="common">Cayenne tick</name>
    <name type="synonym">Acarus cajennensis</name>
    <dbReference type="NCBI Taxonomy" id="34607"/>
    <lineage>
        <taxon>Eukaryota</taxon>
        <taxon>Metazoa</taxon>
        <taxon>Ecdysozoa</taxon>
        <taxon>Arthropoda</taxon>
        <taxon>Chelicerata</taxon>
        <taxon>Arachnida</taxon>
        <taxon>Acari</taxon>
        <taxon>Parasitiformes</taxon>
        <taxon>Ixodida</taxon>
        <taxon>Ixodoidea</taxon>
        <taxon>Ixodidae</taxon>
        <taxon>Amblyomminae</taxon>
        <taxon>Amblyomma</taxon>
    </lineage>
</organism>
<name>A0A023FE72_AMBCJ</name>
<sequence>MQRKLSVAIAFVGGSRTVILDEPTAGVDPYARRAIWDLMLKYKQGRTVIMTTHHMDEADLLGDRIAVINEGRLRCCGSSLFLKTRFGSGYYLTLVRPARRSKSLKNRPSPTASACRDVAHKPADGANSVSSTNTDSPSLVAGGCGDEATEALDKLIRRHIPKAELATDMGADLSYRLPASPETYPCFVSLCKDLDDNLTELGITSYGISDTTLERFSCE</sequence>
<dbReference type="AlphaFoldDB" id="A0A023FE72"/>
<dbReference type="GO" id="GO:0016020">
    <property type="term" value="C:membrane"/>
    <property type="evidence" value="ECO:0007669"/>
    <property type="project" value="InterPro"/>
</dbReference>
<keyword evidence="2" id="KW-0677">Repeat</keyword>
<dbReference type="GO" id="GO:0005524">
    <property type="term" value="F:ATP binding"/>
    <property type="evidence" value="ECO:0007669"/>
    <property type="project" value="UniProtKB-KW"/>
</dbReference>
<feature type="compositionally biased region" description="Polar residues" evidence="3">
    <location>
        <begin position="127"/>
        <end position="137"/>
    </location>
</feature>
<dbReference type="Gene3D" id="3.40.50.300">
    <property type="entry name" value="P-loop containing nucleotide triphosphate hydrolases"/>
    <property type="match status" value="1"/>
</dbReference>
<keyword evidence="1" id="KW-0813">Transport</keyword>
<evidence type="ECO:0000259" key="4">
    <source>
        <dbReference type="Pfam" id="PF13304"/>
    </source>
</evidence>
<dbReference type="InterPro" id="IPR003959">
    <property type="entry name" value="ATPase_AAA_core"/>
</dbReference>
<dbReference type="GO" id="GO:0005319">
    <property type="term" value="F:lipid transporter activity"/>
    <property type="evidence" value="ECO:0007669"/>
    <property type="project" value="TreeGrafter"/>
</dbReference>
<dbReference type="GO" id="GO:0140359">
    <property type="term" value="F:ABC-type transporter activity"/>
    <property type="evidence" value="ECO:0007669"/>
    <property type="project" value="InterPro"/>
</dbReference>
<evidence type="ECO:0000256" key="1">
    <source>
        <dbReference type="ARBA" id="ARBA00022448"/>
    </source>
</evidence>
<proteinExistence type="evidence at transcript level"/>
<evidence type="ECO:0000313" key="5">
    <source>
        <dbReference type="EMBL" id="JAC19872.1"/>
    </source>
</evidence>
<accession>A0A023FE72</accession>
<evidence type="ECO:0000256" key="3">
    <source>
        <dbReference type="SAM" id="MobiDB-lite"/>
    </source>
</evidence>
<dbReference type="PANTHER" id="PTHR19229:SF36">
    <property type="entry name" value="ATP-BINDING CASSETTE SUB-FAMILY A MEMBER 2"/>
    <property type="match status" value="1"/>
</dbReference>
<dbReference type="EMBL" id="GBBK01004610">
    <property type="protein sequence ID" value="JAC19872.1"/>
    <property type="molecule type" value="mRNA"/>
</dbReference>
<evidence type="ECO:0000256" key="2">
    <source>
        <dbReference type="ARBA" id="ARBA00022737"/>
    </source>
</evidence>
<dbReference type="InterPro" id="IPR027417">
    <property type="entry name" value="P-loop_NTPase"/>
</dbReference>
<protein>
    <submittedName>
        <fullName evidence="5">Putative atp-binding cassette sub-family a abc1 member 1a</fullName>
    </submittedName>
</protein>
<dbReference type="Pfam" id="PF13304">
    <property type="entry name" value="AAA_21"/>
    <property type="match status" value="1"/>
</dbReference>
<dbReference type="PANTHER" id="PTHR19229">
    <property type="entry name" value="ATP-BINDING CASSETTE TRANSPORTER SUBFAMILY A ABCA"/>
    <property type="match status" value="1"/>
</dbReference>
<keyword evidence="5" id="KW-0067">ATP-binding</keyword>